<keyword evidence="2" id="KW-0489">Methyltransferase</keyword>
<sequence length="265" mass="28611">MSQSIPDPQQLRSYMYGEGDLGGLTLFSGGFINYGYWPDTIDTSGELTQAERTRSQAELYRQVVARLDGARDGRLLEIGCGKGAGASLVASEYFPAFVVGLDLSAQQLARAAAAKPPPPLKLVRASALSLPVGTSTLDGVYCVEAAQHVDDHRRLAVEAHRVLRAGGRFVLAGFFAPGGEPEPRLAELLETVGNGIDVVAPVSGFAEHLAEAGFGDIVTESIGERVWEGMDAWIAQTEYHDSWGRNWLPAYRDGWVDYYLIHATA</sequence>
<keyword evidence="3" id="KW-1185">Reference proteome</keyword>
<dbReference type="Gene3D" id="3.40.50.150">
    <property type="entry name" value="Vaccinia Virus protein VP39"/>
    <property type="match status" value="1"/>
</dbReference>
<keyword evidence="2" id="KW-0808">Transferase</keyword>
<dbReference type="PANTHER" id="PTHR43591">
    <property type="entry name" value="METHYLTRANSFERASE"/>
    <property type="match status" value="1"/>
</dbReference>
<organism evidence="2 3">
    <name type="scientific">Stackebrandtia nassauensis (strain DSM 44728 / CIP 108903 / NRRL B-16338 / NBRC 102104 / LLR-40K-21)</name>
    <dbReference type="NCBI Taxonomy" id="446470"/>
    <lineage>
        <taxon>Bacteria</taxon>
        <taxon>Bacillati</taxon>
        <taxon>Actinomycetota</taxon>
        <taxon>Actinomycetes</taxon>
        <taxon>Glycomycetales</taxon>
        <taxon>Glycomycetaceae</taxon>
        <taxon>Stackebrandtia</taxon>
    </lineage>
</organism>
<dbReference type="GO" id="GO:0032259">
    <property type="term" value="P:methylation"/>
    <property type="evidence" value="ECO:0007669"/>
    <property type="project" value="UniProtKB-KW"/>
</dbReference>
<dbReference type="AlphaFoldDB" id="D3Q7L1"/>
<dbReference type="InterPro" id="IPR029063">
    <property type="entry name" value="SAM-dependent_MTases_sf"/>
</dbReference>
<dbReference type="HOGENOM" id="CLU_927220_0_0_11"/>
<dbReference type="Proteomes" id="UP000000844">
    <property type="component" value="Chromosome"/>
</dbReference>
<dbReference type="GO" id="GO:0008757">
    <property type="term" value="F:S-adenosylmethionine-dependent methyltransferase activity"/>
    <property type="evidence" value="ECO:0007669"/>
    <property type="project" value="InterPro"/>
</dbReference>
<reference evidence="2 3" key="1">
    <citation type="journal article" date="2009" name="Stand. Genomic Sci.">
        <title>Complete genome sequence of Stackebrandtia nassauensis type strain (LLR-40K-21).</title>
        <authorList>
            <person name="Munk C."/>
            <person name="Lapidus A."/>
            <person name="Copeland A."/>
            <person name="Jando M."/>
            <person name="Mayilraj S."/>
            <person name="Glavina Del Rio T."/>
            <person name="Nolan M."/>
            <person name="Chen F."/>
            <person name="Lucas S."/>
            <person name="Tice H."/>
            <person name="Cheng J.F."/>
            <person name="Han C."/>
            <person name="Detter J.C."/>
            <person name="Bruce D."/>
            <person name="Goodwin L."/>
            <person name="Chain P."/>
            <person name="Pitluck S."/>
            <person name="Goker M."/>
            <person name="Ovchinikova G."/>
            <person name="Pati A."/>
            <person name="Ivanova N."/>
            <person name="Mavromatis K."/>
            <person name="Chen A."/>
            <person name="Palaniappan K."/>
            <person name="Land M."/>
            <person name="Hauser L."/>
            <person name="Chang Y.J."/>
            <person name="Jeffries C.D."/>
            <person name="Bristow J."/>
            <person name="Eisen J.A."/>
            <person name="Markowitz V."/>
            <person name="Hugenholtz P."/>
            <person name="Kyrpides N.C."/>
            <person name="Klenk H.P."/>
        </authorList>
    </citation>
    <scope>NUCLEOTIDE SEQUENCE [LARGE SCALE GENOMIC DNA]</scope>
    <source>
        <strain evidence="3">DSM 44728 / CIP 108903 / NRRL B-16338 / NBRC 102104 / LLR-40K-21</strain>
    </source>
</reference>
<dbReference type="InterPro" id="IPR013216">
    <property type="entry name" value="Methyltransf_11"/>
</dbReference>
<evidence type="ECO:0000313" key="3">
    <source>
        <dbReference type="Proteomes" id="UP000000844"/>
    </source>
</evidence>
<feature type="domain" description="Methyltransferase type 11" evidence="1">
    <location>
        <begin position="76"/>
        <end position="171"/>
    </location>
</feature>
<dbReference type="OrthoDB" id="9769602at2"/>
<protein>
    <submittedName>
        <fullName evidence="2">Methyltransferase type 11</fullName>
    </submittedName>
</protein>
<dbReference type="SUPFAM" id="SSF53335">
    <property type="entry name" value="S-adenosyl-L-methionine-dependent methyltransferases"/>
    <property type="match status" value="1"/>
</dbReference>
<evidence type="ECO:0000259" key="1">
    <source>
        <dbReference type="Pfam" id="PF08241"/>
    </source>
</evidence>
<dbReference type="KEGG" id="sna:Snas_4710"/>
<dbReference type="CDD" id="cd02440">
    <property type="entry name" value="AdoMet_MTases"/>
    <property type="match status" value="1"/>
</dbReference>
<name>D3Q7L1_STANL</name>
<dbReference type="EMBL" id="CP001778">
    <property type="protein sequence ID" value="ADD44353.1"/>
    <property type="molecule type" value="Genomic_DNA"/>
</dbReference>
<dbReference type="PANTHER" id="PTHR43591:SF24">
    <property type="entry name" value="2-METHOXY-6-POLYPRENYL-1,4-BENZOQUINOL METHYLASE, MITOCHONDRIAL"/>
    <property type="match status" value="1"/>
</dbReference>
<accession>D3Q7L1</accession>
<gene>
    <name evidence="2" type="ordered locus">Snas_4710</name>
</gene>
<dbReference type="RefSeq" id="WP_013019924.1">
    <property type="nucleotide sequence ID" value="NC_013947.1"/>
</dbReference>
<proteinExistence type="predicted"/>
<evidence type="ECO:0000313" key="2">
    <source>
        <dbReference type="EMBL" id="ADD44353.1"/>
    </source>
</evidence>
<dbReference type="eggNOG" id="COG2226">
    <property type="taxonomic scope" value="Bacteria"/>
</dbReference>
<dbReference type="STRING" id="446470.Snas_4710"/>
<dbReference type="Pfam" id="PF08241">
    <property type="entry name" value="Methyltransf_11"/>
    <property type="match status" value="1"/>
</dbReference>